<feature type="region of interest" description="Disordered" evidence="1">
    <location>
        <begin position="132"/>
        <end position="172"/>
    </location>
</feature>
<dbReference type="Pfam" id="PF19064">
    <property type="entry name" value="DUF5760"/>
    <property type="match status" value="1"/>
</dbReference>
<dbReference type="Proteomes" id="UP001162001">
    <property type="component" value="Segment"/>
</dbReference>
<evidence type="ECO:0000256" key="1">
    <source>
        <dbReference type="SAM" id="MobiDB-lite"/>
    </source>
</evidence>
<reference evidence="2 3" key="1">
    <citation type="submission" date="2020-04" db="EMBL/GenBank/DDBJ databases">
        <title>Advantages and limits of metagenomic assembly and binning of a giant virus.</title>
        <authorList>
            <person name="Schulz F."/>
            <person name="Andreani J."/>
            <person name="Francis R."/>
            <person name="Boudjemaa H."/>
            <person name="Bou Khalil J.Y."/>
            <person name="Lee J."/>
            <person name="La Scola B."/>
            <person name="Woyke T."/>
        </authorList>
    </citation>
    <scope>NUCLEOTIDE SEQUENCE [LARGE SCALE GENOMIC DNA]</scope>
    <source>
        <strain evidence="2 3">FV1/VV64</strain>
    </source>
</reference>
<accession>A0A7D3QUC4</accession>
<evidence type="ECO:0000313" key="2">
    <source>
        <dbReference type="EMBL" id="QKF94025.1"/>
    </source>
</evidence>
<feature type="compositionally biased region" description="Basic residues" evidence="1">
    <location>
        <begin position="144"/>
        <end position="157"/>
    </location>
</feature>
<evidence type="ECO:0000313" key="3">
    <source>
        <dbReference type="Proteomes" id="UP001162001"/>
    </source>
</evidence>
<sequence length="172" mass="19926">MSTKKGDLTSEVISEIDHDDSISEDSEKEGKTLEELKISKEFQENVVKFVKLDDLIRKKQQELSELREKRKPCEQYILKYLDNIKENVIEITDGKLRKNKSETKQALSQDMIKAAILKKVQDPQIVESIMKDMEEGRPLNTHVNIKRTGTRPARRGKKEKDPGKDDNESKKE</sequence>
<name>A0A7D3QUC4_9VIRU</name>
<organism evidence="2 3">
    <name type="scientific">Fadolivirus FV1/VV64</name>
    <dbReference type="NCBI Taxonomy" id="3070911"/>
    <lineage>
        <taxon>Viruses</taxon>
        <taxon>Varidnaviria</taxon>
        <taxon>Bamfordvirae</taxon>
        <taxon>Nucleocytoviricota</taxon>
        <taxon>Megaviricetes</taxon>
        <taxon>Imitervirales</taxon>
        <taxon>Mimiviridae</taxon>
        <taxon>Klosneuvirinae</taxon>
        <taxon>Fadolivirus</taxon>
        <taxon>Fadolivirus algeromassiliense</taxon>
    </lineage>
</organism>
<feature type="region of interest" description="Disordered" evidence="1">
    <location>
        <begin position="1"/>
        <end position="30"/>
    </location>
</feature>
<proteinExistence type="predicted"/>
<protein>
    <submittedName>
        <fullName evidence="2">V-type ATP synthase subunit I</fullName>
    </submittedName>
</protein>
<feature type="compositionally biased region" description="Basic and acidic residues" evidence="1">
    <location>
        <begin position="158"/>
        <end position="172"/>
    </location>
</feature>
<gene>
    <name evidence="2" type="ORF">Fadolivirus_1_567</name>
</gene>
<dbReference type="InterPro" id="IPR043918">
    <property type="entry name" value="DUF5760"/>
</dbReference>
<keyword evidence="3" id="KW-1185">Reference proteome</keyword>
<dbReference type="EMBL" id="MT418680">
    <property type="protein sequence ID" value="QKF94025.1"/>
    <property type="molecule type" value="Genomic_DNA"/>
</dbReference>